<keyword evidence="3" id="KW-1185">Reference proteome</keyword>
<gene>
    <name evidence="2" type="ORF">R54876_GBNLAHCA_00897</name>
</gene>
<dbReference type="Gene3D" id="2.60.300.12">
    <property type="entry name" value="HesB-like domain"/>
    <property type="match status" value="1"/>
</dbReference>
<dbReference type="RefSeq" id="WP_349641886.1">
    <property type="nucleotide sequence ID" value="NZ_CAWVOH010000002.1"/>
</dbReference>
<protein>
    <submittedName>
        <fullName evidence="2">Predicted Fe-S cluster biosynthesis protein YqkB (YqkB)</fullName>
    </submittedName>
</protein>
<evidence type="ECO:0000313" key="2">
    <source>
        <dbReference type="EMBL" id="CAK8054333.1"/>
    </source>
</evidence>
<dbReference type="SUPFAM" id="SSF89360">
    <property type="entry name" value="HesB-like domain"/>
    <property type="match status" value="1"/>
</dbReference>
<organism evidence="2 3">
    <name type="scientific">Eupransor demetentiae</name>
    <dbReference type="NCBI Taxonomy" id="3109584"/>
    <lineage>
        <taxon>Bacteria</taxon>
        <taxon>Bacillati</taxon>
        <taxon>Bacillota</taxon>
        <taxon>Bacilli</taxon>
        <taxon>Lactobacillales</taxon>
        <taxon>Lactobacillaceae</taxon>
        <taxon>Eupransor</taxon>
    </lineage>
</organism>
<dbReference type="InterPro" id="IPR000361">
    <property type="entry name" value="ATAP_core_dom"/>
</dbReference>
<evidence type="ECO:0000313" key="3">
    <source>
        <dbReference type="Proteomes" id="UP001314241"/>
    </source>
</evidence>
<comment type="caution">
    <text evidence="2">The sequence shown here is derived from an EMBL/GenBank/DDBJ whole genome shotgun (WGS) entry which is preliminary data.</text>
</comment>
<accession>A0ABM9N5A5</accession>
<dbReference type="Proteomes" id="UP001314241">
    <property type="component" value="Unassembled WGS sequence"/>
</dbReference>
<name>A0ABM9N5A5_9LACO</name>
<feature type="domain" description="Core" evidence="1">
    <location>
        <begin position="1"/>
        <end position="113"/>
    </location>
</feature>
<evidence type="ECO:0000259" key="1">
    <source>
        <dbReference type="Pfam" id="PF01521"/>
    </source>
</evidence>
<sequence length="117" mass="13091">MDITFTDAAKDRLQKYLKNDAKIVLDFDDGVGPFSDEANCTLALSFNLVFVNKDADLHEFGAKISSNLGDVYAKPYSLDQMNEHMKVDLDPKYLRYSLSGQNGELDPSLGIKDYTSK</sequence>
<dbReference type="InterPro" id="IPR035903">
    <property type="entry name" value="HesB-like_dom_sf"/>
</dbReference>
<dbReference type="EMBL" id="CAWVOH010000002">
    <property type="protein sequence ID" value="CAK8054333.1"/>
    <property type="molecule type" value="Genomic_DNA"/>
</dbReference>
<proteinExistence type="predicted"/>
<dbReference type="Pfam" id="PF01521">
    <property type="entry name" value="Fe-S_biosyn"/>
    <property type="match status" value="1"/>
</dbReference>
<reference evidence="2 3" key="1">
    <citation type="submission" date="2024-01" db="EMBL/GenBank/DDBJ databases">
        <authorList>
            <person name="Botero Cardona J."/>
        </authorList>
    </citation>
    <scope>NUCLEOTIDE SEQUENCE [LARGE SCALE GENOMIC DNA]</scope>
    <source>
        <strain evidence="2 3">LMG 33000</strain>
    </source>
</reference>